<feature type="region of interest" description="Disordered" evidence="1">
    <location>
        <begin position="115"/>
        <end position="176"/>
    </location>
</feature>
<sequence>MGDGIMRRVFIVDVKKALVVDVEKALDKDDITVSWAEIEVFLADFCYISSPILLFFAVWRTDSHQSYCFVCYWSLNLGTYGRKKDFKSQISTVHEKIDEKFSILEEMLKKLLKSQPKTVSSETREATDNQGCGENPNPIRRREDEEVEILEGEERIPPLEPNPREEPGRGYGERHEKVGHERRGVEFERGGAVFERGGTNYDRRGVEFEMRWDDYDRMGAEFERRLVDFDPMGAKFERRKYTLTGRSRPVLVALDAHTGGLVTQFFPGTRRKKENEGTNPSLRSTSMDAHKQEEILCSTPSLDPLPYSVCPQACTHKASAPLELPKRSIDLNRTKKRVSKISVVIVTRCHDTISNLIGLPSLMSTPSMHLTSVTLQIAKTMRNGILPIGIIAASEPPQSIMFCIKSMSSKRQRRRKQQNPTRSIASIAEPIFVVANGTQNGFTFLIPDTALRSSSVPESPIRKTQRSNSQSNLVLPFQFLPSPPPPSSSSPTSPPTTSPPDPFHTRPTCTLPQATYREEKPPKPPLERGKDKQNK</sequence>
<accession>A0ABD0UX75</accession>
<evidence type="ECO:0000256" key="1">
    <source>
        <dbReference type="SAM" id="MobiDB-lite"/>
    </source>
</evidence>
<feature type="region of interest" description="Disordered" evidence="1">
    <location>
        <begin position="267"/>
        <end position="287"/>
    </location>
</feature>
<comment type="caution">
    <text evidence="2">The sequence shown here is derived from an EMBL/GenBank/DDBJ whole genome shotgun (WGS) entry which is preliminary data.</text>
</comment>
<reference evidence="2 3" key="1">
    <citation type="journal article" date="2024" name="Plant Biotechnol. J.">
        <title>Dendrobium thyrsiflorum genome and its molecular insights into genes involved in important horticultural traits.</title>
        <authorList>
            <person name="Chen B."/>
            <person name="Wang J.Y."/>
            <person name="Zheng P.J."/>
            <person name="Li K.L."/>
            <person name="Liang Y.M."/>
            <person name="Chen X.F."/>
            <person name="Zhang C."/>
            <person name="Zhao X."/>
            <person name="He X."/>
            <person name="Zhang G.Q."/>
            <person name="Liu Z.J."/>
            <person name="Xu Q."/>
        </authorList>
    </citation>
    <scope>NUCLEOTIDE SEQUENCE [LARGE SCALE GENOMIC DNA]</scope>
    <source>
        <strain evidence="2">GZMU011</strain>
    </source>
</reference>
<protein>
    <submittedName>
        <fullName evidence="2">Uncharacterized protein</fullName>
    </submittedName>
</protein>
<feature type="compositionally biased region" description="Basic and acidic residues" evidence="1">
    <location>
        <begin position="152"/>
        <end position="176"/>
    </location>
</feature>
<feature type="compositionally biased region" description="Basic and acidic residues" evidence="1">
    <location>
        <begin position="516"/>
        <end position="535"/>
    </location>
</feature>
<evidence type="ECO:0000313" key="3">
    <source>
        <dbReference type="Proteomes" id="UP001552299"/>
    </source>
</evidence>
<gene>
    <name evidence="2" type="ORF">M5K25_012348</name>
</gene>
<evidence type="ECO:0000313" key="2">
    <source>
        <dbReference type="EMBL" id="KAL0917295.1"/>
    </source>
</evidence>
<organism evidence="2 3">
    <name type="scientific">Dendrobium thyrsiflorum</name>
    <name type="common">Pinecone-like raceme dendrobium</name>
    <name type="synonym">Orchid</name>
    <dbReference type="NCBI Taxonomy" id="117978"/>
    <lineage>
        <taxon>Eukaryota</taxon>
        <taxon>Viridiplantae</taxon>
        <taxon>Streptophyta</taxon>
        <taxon>Embryophyta</taxon>
        <taxon>Tracheophyta</taxon>
        <taxon>Spermatophyta</taxon>
        <taxon>Magnoliopsida</taxon>
        <taxon>Liliopsida</taxon>
        <taxon>Asparagales</taxon>
        <taxon>Orchidaceae</taxon>
        <taxon>Epidendroideae</taxon>
        <taxon>Malaxideae</taxon>
        <taxon>Dendrobiinae</taxon>
        <taxon>Dendrobium</taxon>
    </lineage>
</organism>
<feature type="compositionally biased region" description="Polar residues" evidence="1">
    <location>
        <begin position="277"/>
        <end position="287"/>
    </location>
</feature>
<name>A0ABD0UX75_DENTH</name>
<proteinExistence type="predicted"/>
<dbReference type="EMBL" id="JANQDX010000010">
    <property type="protein sequence ID" value="KAL0917295.1"/>
    <property type="molecule type" value="Genomic_DNA"/>
</dbReference>
<keyword evidence="3" id="KW-1185">Reference proteome</keyword>
<feature type="compositionally biased region" description="Pro residues" evidence="1">
    <location>
        <begin position="481"/>
        <end position="502"/>
    </location>
</feature>
<dbReference type="Proteomes" id="UP001552299">
    <property type="component" value="Unassembled WGS sequence"/>
</dbReference>
<dbReference type="AlphaFoldDB" id="A0ABD0UX75"/>
<feature type="region of interest" description="Disordered" evidence="1">
    <location>
        <begin position="475"/>
        <end position="535"/>
    </location>
</feature>